<keyword evidence="4" id="KW-0418">Kinase</keyword>
<keyword evidence="3" id="KW-0547">Nucleotide-binding</keyword>
<dbReference type="PROSITE" id="PS50011">
    <property type="entry name" value="PROTEIN_KINASE_DOM"/>
    <property type="match status" value="1"/>
</dbReference>
<evidence type="ECO:0000313" key="9">
    <source>
        <dbReference type="EMBL" id="KAF2116766.1"/>
    </source>
</evidence>
<keyword evidence="2" id="KW-0808">Transferase</keyword>
<evidence type="ECO:0000256" key="5">
    <source>
        <dbReference type="ARBA" id="ARBA00022840"/>
    </source>
</evidence>
<dbReference type="PANTHER" id="PTHR48016:SF48">
    <property type="entry name" value="SERINE_THREONINE-PROTEIN KINASE BCK1_SLK1_SSP31"/>
    <property type="match status" value="1"/>
</dbReference>
<dbReference type="GO" id="GO:0004707">
    <property type="term" value="F:MAP kinase activity"/>
    <property type="evidence" value="ECO:0007669"/>
    <property type="project" value="UniProtKB-EC"/>
</dbReference>
<dbReference type="EC" id="2.7.11.24" evidence="1"/>
<dbReference type="EMBL" id="ML977320">
    <property type="protein sequence ID" value="KAF2116766.1"/>
    <property type="molecule type" value="Genomic_DNA"/>
</dbReference>
<dbReference type="AlphaFoldDB" id="A0A6A5ZC32"/>
<dbReference type="InterPro" id="IPR050538">
    <property type="entry name" value="MAP_kinase_kinase_kinase"/>
</dbReference>
<dbReference type="SMART" id="SM00220">
    <property type="entry name" value="S_TKc"/>
    <property type="match status" value="1"/>
</dbReference>
<evidence type="ECO:0000256" key="1">
    <source>
        <dbReference type="ARBA" id="ARBA00012411"/>
    </source>
</evidence>
<reference evidence="9" key="1">
    <citation type="journal article" date="2020" name="Stud. Mycol.">
        <title>101 Dothideomycetes genomes: a test case for predicting lifestyles and emergence of pathogens.</title>
        <authorList>
            <person name="Haridas S."/>
            <person name="Albert R."/>
            <person name="Binder M."/>
            <person name="Bloem J."/>
            <person name="Labutti K."/>
            <person name="Salamov A."/>
            <person name="Andreopoulos B."/>
            <person name="Baker S."/>
            <person name="Barry K."/>
            <person name="Bills G."/>
            <person name="Bluhm B."/>
            <person name="Cannon C."/>
            <person name="Castanera R."/>
            <person name="Culley D."/>
            <person name="Daum C."/>
            <person name="Ezra D."/>
            <person name="Gonzalez J."/>
            <person name="Henrissat B."/>
            <person name="Kuo A."/>
            <person name="Liang C."/>
            <person name="Lipzen A."/>
            <person name="Lutzoni F."/>
            <person name="Magnuson J."/>
            <person name="Mondo S."/>
            <person name="Nolan M."/>
            <person name="Ohm R."/>
            <person name="Pangilinan J."/>
            <person name="Park H.-J."/>
            <person name="Ramirez L."/>
            <person name="Alfaro M."/>
            <person name="Sun H."/>
            <person name="Tritt A."/>
            <person name="Yoshinaga Y."/>
            <person name="Zwiers L.-H."/>
            <person name="Turgeon B."/>
            <person name="Goodwin S."/>
            <person name="Spatafora J."/>
            <person name="Crous P."/>
            <person name="Grigoriev I."/>
        </authorList>
    </citation>
    <scope>NUCLEOTIDE SEQUENCE</scope>
    <source>
        <strain evidence="9">CBS 627.86</strain>
    </source>
</reference>
<evidence type="ECO:0000256" key="6">
    <source>
        <dbReference type="ARBA" id="ARBA00047919"/>
    </source>
</evidence>
<evidence type="ECO:0000313" key="10">
    <source>
        <dbReference type="Proteomes" id="UP000799770"/>
    </source>
</evidence>
<dbReference type="GO" id="GO:0005524">
    <property type="term" value="F:ATP binding"/>
    <property type="evidence" value="ECO:0007669"/>
    <property type="project" value="UniProtKB-KW"/>
</dbReference>
<dbReference type="Gene3D" id="1.10.510.10">
    <property type="entry name" value="Transferase(Phosphotransferase) domain 1"/>
    <property type="match status" value="2"/>
</dbReference>
<dbReference type="PANTHER" id="PTHR48016">
    <property type="entry name" value="MAP KINASE KINASE KINASE SSK2-RELATED-RELATED"/>
    <property type="match status" value="1"/>
</dbReference>
<name>A0A6A5ZC32_9PLEO</name>
<evidence type="ECO:0000256" key="7">
    <source>
        <dbReference type="ARBA" id="ARBA00048130"/>
    </source>
</evidence>
<evidence type="ECO:0000256" key="2">
    <source>
        <dbReference type="ARBA" id="ARBA00022679"/>
    </source>
</evidence>
<dbReference type="InterPro" id="IPR000719">
    <property type="entry name" value="Prot_kinase_dom"/>
</dbReference>
<feature type="domain" description="Protein kinase" evidence="8">
    <location>
        <begin position="1"/>
        <end position="178"/>
    </location>
</feature>
<dbReference type="InterPro" id="IPR011009">
    <property type="entry name" value="Kinase-like_dom_sf"/>
</dbReference>
<sequence length="208" mass="23167">MREDLIAHLIGVVSPFKHTNIQNYLFTEYVSGGTLGACLRNYGKFEAPMVASFAEQILASLAYSAADEALLDWNRACNLSWSFMMDKVDDSFMKNIGLSEADIWSVEYLVLESLSGRRPFSKEEAAGAIYKLGLSQTPPIPEDLMQSLEPEGHAFLLDCFTIDLDERPTADTLLQALFCHANQGWTFVDSDLYKKIESSFSPSKSARA</sequence>
<evidence type="ECO:0000256" key="4">
    <source>
        <dbReference type="ARBA" id="ARBA00022777"/>
    </source>
</evidence>
<dbReference type="OrthoDB" id="266718at2759"/>
<gene>
    <name evidence="9" type="ORF">BDV96DRAFT_611966</name>
</gene>
<dbReference type="SUPFAM" id="SSF56112">
    <property type="entry name" value="Protein kinase-like (PK-like)"/>
    <property type="match status" value="1"/>
</dbReference>
<proteinExistence type="predicted"/>
<evidence type="ECO:0000259" key="8">
    <source>
        <dbReference type="PROSITE" id="PS50011"/>
    </source>
</evidence>
<accession>A0A6A5ZC32</accession>
<keyword evidence="5" id="KW-0067">ATP-binding</keyword>
<comment type="catalytic activity">
    <reaction evidence="6">
        <text>L-threonyl-[protein] + ATP = O-phospho-L-threonyl-[protein] + ADP + H(+)</text>
        <dbReference type="Rhea" id="RHEA:46608"/>
        <dbReference type="Rhea" id="RHEA-COMP:11060"/>
        <dbReference type="Rhea" id="RHEA-COMP:11605"/>
        <dbReference type="ChEBI" id="CHEBI:15378"/>
        <dbReference type="ChEBI" id="CHEBI:30013"/>
        <dbReference type="ChEBI" id="CHEBI:30616"/>
        <dbReference type="ChEBI" id="CHEBI:61977"/>
        <dbReference type="ChEBI" id="CHEBI:456216"/>
        <dbReference type="EC" id="2.7.11.24"/>
    </reaction>
    <physiologicalReaction direction="left-to-right" evidence="6">
        <dbReference type="Rhea" id="RHEA:46609"/>
    </physiologicalReaction>
</comment>
<keyword evidence="10" id="KW-1185">Reference proteome</keyword>
<comment type="catalytic activity">
    <reaction evidence="7">
        <text>L-seryl-[protein] + ATP = O-phospho-L-seryl-[protein] + ADP + H(+)</text>
        <dbReference type="Rhea" id="RHEA:17989"/>
        <dbReference type="Rhea" id="RHEA-COMP:9863"/>
        <dbReference type="Rhea" id="RHEA-COMP:11604"/>
        <dbReference type="ChEBI" id="CHEBI:15378"/>
        <dbReference type="ChEBI" id="CHEBI:29999"/>
        <dbReference type="ChEBI" id="CHEBI:30616"/>
        <dbReference type="ChEBI" id="CHEBI:83421"/>
        <dbReference type="ChEBI" id="CHEBI:456216"/>
        <dbReference type="EC" id="2.7.11.24"/>
    </reaction>
    <physiologicalReaction direction="left-to-right" evidence="7">
        <dbReference type="Rhea" id="RHEA:17990"/>
    </physiologicalReaction>
</comment>
<organism evidence="9 10">
    <name type="scientific">Lophiotrema nucula</name>
    <dbReference type="NCBI Taxonomy" id="690887"/>
    <lineage>
        <taxon>Eukaryota</taxon>
        <taxon>Fungi</taxon>
        <taxon>Dikarya</taxon>
        <taxon>Ascomycota</taxon>
        <taxon>Pezizomycotina</taxon>
        <taxon>Dothideomycetes</taxon>
        <taxon>Pleosporomycetidae</taxon>
        <taxon>Pleosporales</taxon>
        <taxon>Lophiotremataceae</taxon>
        <taxon>Lophiotrema</taxon>
    </lineage>
</organism>
<dbReference type="Proteomes" id="UP000799770">
    <property type="component" value="Unassembled WGS sequence"/>
</dbReference>
<evidence type="ECO:0000256" key="3">
    <source>
        <dbReference type="ARBA" id="ARBA00022741"/>
    </source>
</evidence>
<protein>
    <recommendedName>
        <fullName evidence="1">mitogen-activated protein kinase</fullName>
        <ecNumber evidence="1">2.7.11.24</ecNumber>
    </recommendedName>
</protein>